<evidence type="ECO:0000313" key="2">
    <source>
        <dbReference type="EMBL" id="KUN29193.1"/>
    </source>
</evidence>
<keyword evidence="3" id="KW-1185">Reference proteome</keyword>
<name>A0A101QFZ7_STRCK</name>
<keyword evidence="1" id="KW-1133">Transmembrane helix</keyword>
<keyword evidence="1" id="KW-0472">Membrane</keyword>
<sequence>MTTPADVERALVPALVVGIACYVLLRWAAVPLLTHLETGMEYAMNVIVVGLLLPEYCWTRAQRRVSGQAAPFAYTYGDAVCAVASAGHRCVGTVLSALREAVGQLGHRGALWGGLLVAGALLWSGLP</sequence>
<evidence type="ECO:0000256" key="1">
    <source>
        <dbReference type="SAM" id="Phobius"/>
    </source>
</evidence>
<comment type="caution">
    <text evidence="2">The sequence shown here is derived from an EMBL/GenBank/DDBJ whole genome shotgun (WGS) entry which is preliminary data.</text>
</comment>
<dbReference type="Proteomes" id="UP000053398">
    <property type="component" value="Unassembled WGS sequence"/>
</dbReference>
<feature type="transmembrane region" description="Helical" evidence="1">
    <location>
        <begin position="42"/>
        <end position="58"/>
    </location>
</feature>
<reference evidence="2 3" key="1">
    <citation type="submission" date="2015-10" db="EMBL/GenBank/DDBJ databases">
        <title>Draft genome sequence of Streptomyces corchorusii DSM 40340, type strain for the species Streptomyces corchorusii.</title>
        <authorList>
            <person name="Ruckert C."/>
            <person name="Winkler A."/>
            <person name="Kalinowski J."/>
            <person name="Kampfer P."/>
            <person name="Glaeser S."/>
        </authorList>
    </citation>
    <scope>NUCLEOTIDE SEQUENCE [LARGE SCALE GENOMIC DNA]</scope>
    <source>
        <strain evidence="2 3">DSM 40340</strain>
    </source>
</reference>
<keyword evidence="1" id="KW-0812">Transmembrane</keyword>
<accession>A0A101QFZ7</accession>
<dbReference type="RefSeq" id="WP_059263064.1">
    <property type="nucleotide sequence ID" value="NZ_KQ948354.1"/>
</dbReference>
<proteinExistence type="predicted"/>
<feature type="transmembrane region" description="Helical" evidence="1">
    <location>
        <begin position="12"/>
        <end position="30"/>
    </location>
</feature>
<dbReference type="AlphaFoldDB" id="A0A101QFZ7"/>
<evidence type="ECO:0000313" key="3">
    <source>
        <dbReference type="Proteomes" id="UP000053398"/>
    </source>
</evidence>
<protein>
    <submittedName>
        <fullName evidence="2">Uncharacterized protein</fullName>
    </submittedName>
</protein>
<dbReference type="EMBL" id="LMWP01000013">
    <property type="protein sequence ID" value="KUN29193.1"/>
    <property type="molecule type" value="Genomic_DNA"/>
</dbReference>
<gene>
    <name evidence="2" type="ORF">AQJ11_12880</name>
</gene>
<feature type="transmembrane region" description="Helical" evidence="1">
    <location>
        <begin position="109"/>
        <end position="126"/>
    </location>
</feature>
<organism evidence="2 3">
    <name type="scientific">Streptomyces corchorusii</name>
    <name type="common">Streptomyces chibaensis</name>
    <dbReference type="NCBI Taxonomy" id="1903"/>
    <lineage>
        <taxon>Bacteria</taxon>
        <taxon>Bacillati</taxon>
        <taxon>Actinomycetota</taxon>
        <taxon>Actinomycetes</taxon>
        <taxon>Kitasatosporales</taxon>
        <taxon>Streptomycetaceae</taxon>
        <taxon>Streptomyces</taxon>
    </lineage>
</organism>